<feature type="transmembrane region" description="Helical" evidence="8">
    <location>
        <begin position="362"/>
        <end position="380"/>
    </location>
</feature>
<comment type="similarity">
    <text evidence="2">Belongs to the major facilitator superfamily. EmrB family.</text>
</comment>
<feature type="transmembrane region" description="Helical" evidence="8">
    <location>
        <begin position="401"/>
        <end position="424"/>
    </location>
</feature>
<dbReference type="RefSeq" id="WP_170943128.1">
    <property type="nucleotide sequence ID" value="NZ_LMVP01000001.1"/>
</dbReference>
<evidence type="ECO:0000256" key="8">
    <source>
        <dbReference type="SAM" id="Phobius"/>
    </source>
</evidence>
<dbReference type="PANTHER" id="PTHR42718:SF9">
    <property type="entry name" value="MAJOR FACILITATOR SUPERFAMILY MULTIDRUG TRANSPORTER MFSC"/>
    <property type="match status" value="1"/>
</dbReference>
<evidence type="ECO:0000256" key="7">
    <source>
        <dbReference type="ARBA" id="ARBA00023136"/>
    </source>
</evidence>
<dbReference type="GO" id="GO:0005886">
    <property type="term" value="C:plasma membrane"/>
    <property type="evidence" value="ECO:0007669"/>
    <property type="project" value="UniProtKB-SubCell"/>
</dbReference>
<feature type="transmembrane region" description="Helical" evidence="8">
    <location>
        <begin position="57"/>
        <end position="77"/>
    </location>
</feature>
<dbReference type="SUPFAM" id="SSF103473">
    <property type="entry name" value="MFS general substrate transporter"/>
    <property type="match status" value="1"/>
</dbReference>
<feature type="transmembrane region" description="Helical" evidence="8">
    <location>
        <begin position="231"/>
        <end position="252"/>
    </location>
</feature>
<comment type="subcellular location">
    <subcellularLocation>
        <location evidence="1">Cell membrane</location>
        <topology evidence="1">Multi-pass membrane protein</topology>
    </subcellularLocation>
</comment>
<dbReference type="PANTHER" id="PTHR42718">
    <property type="entry name" value="MAJOR FACILITATOR SUPERFAMILY MULTIDRUG TRANSPORTER MFSC"/>
    <property type="match status" value="1"/>
</dbReference>
<evidence type="ECO:0000259" key="9">
    <source>
        <dbReference type="PROSITE" id="PS50850"/>
    </source>
</evidence>
<keyword evidence="7 8" id="KW-0472">Membrane</keyword>
<evidence type="ECO:0000256" key="6">
    <source>
        <dbReference type="ARBA" id="ARBA00022989"/>
    </source>
</evidence>
<feature type="transmembrane region" description="Helical" evidence="8">
    <location>
        <begin position="454"/>
        <end position="476"/>
    </location>
</feature>
<evidence type="ECO:0000313" key="10">
    <source>
        <dbReference type="EMBL" id="PAV14579.1"/>
    </source>
</evidence>
<feature type="transmembrane region" description="Helical" evidence="8">
    <location>
        <begin position="143"/>
        <end position="166"/>
    </location>
</feature>
<dbReference type="InterPro" id="IPR011701">
    <property type="entry name" value="MFS"/>
</dbReference>
<evidence type="ECO:0000256" key="3">
    <source>
        <dbReference type="ARBA" id="ARBA00022448"/>
    </source>
</evidence>
<dbReference type="AlphaFoldDB" id="A0A2A2HYP5"/>
<name>A0A2A2HYP5_9EURY</name>
<accession>A0A2A2HYP5</accession>
<keyword evidence="6 8" id="KW-1133">Transmembrane helix</keyword>
<dbReference type="NCBIfam" id="TIGR00711">
    <property type="entry name" value="efflux_EmrB"/>
    <property type="match status" value="1"/>
</dbReference>
<feature type="transmembrane region" description="Helical" evidence="8">
    <location>
        <begin position="110"/>
        <end position="131"/>
    </location>
</feature>
<evidence type="ECO:0000313" key="11">
    <source>
        <dbReference type="Proteomes" id="UP000218164"/>
    </source>
</evidence>
<feature type="domain" description="Major facilitator superfamily (MFS) profile" evidence="9">
    <location>
        <begin position="19"/>
        <end position="480"/>
    </location>
</feature>
<feature type="transmembrane region" description="Helical" evidence="8">
    <location>
        <begin position="337"/>
        <end position="356"/>
    </location>
</feature>
<keyword evidence="11" id="KW-1185">Reference proteome</keyword>
<reference evidence="10 11" key="1">
    <citation type="journal article" date="2017" name="BMC Genomics">
        <title>Genomic analysis of methanogenic archaea reveals a shift towards energy conservation.</title>
        <authorList>
            <person name="Gilmore S.P."/>
            <person name="Henske J.K."/>
            <person name="Sexton J.A."/>
            <person name="Solomon K.V."/>
            <person name="Seppala S."/>
            <person name="Yoo J.I."/>
            <person name="Huyett L.M."/>
            <person name="Pressman A."/>
            <person name="Cogan J.Z."/>
            <person name="Kivenson V."/>
            <person name="Peng X."/>
            <person name="Tan Y."/>
            <person name="Valentine D.L."/>
            <person name="O'Malley M.A."/>
        </authorList>
    </citation>
    <scope>NUCLEOTIDE SEQUENCE [LARGE SCALE GENOMIC DNA]</scope>
    <source>
        <strain evidence="10 11">MC-15</strain>
    </source>
</reference>
<dbReference type="InterPro" id="IPR004638">
    <property type="entry name" value="EmrB-like"/>
</dbReference>
<keyword evidence="3" id="KW-0813">Transport</keyword>
<dbReference type="Pfam" id="PF07690">
    <property type="entry name" value="MFS_1"/>
    <property type="match status" value="1"/>
</dbReference>
<dbReference type="EMBL" id="LMVP01000001">
    <property type="protein sequence ID" value="PAV14579.1"/>
    <property type="molecule type" value="Genomic_DNA"/>
</dbReference>
<feature type="transmembrane region" description="Helical" evidence="8">
    <location>
        <begin position="204"/>
        <end position="225"/>
    </location>
</feature>
<feature type="transmembrane region" description="Helical" evidence="8">
    <location>
        <begin position="84"/>
        <end position="104"/>
    </location>
</feature>
<keyword evidence="5 8" id="KW-0812">Transmembrane</keyword>
<organism evidence="10 11">
    <name type="scientific">Methanosarcina spelaei</name>
    <dbReference type="NCBI Taxonomy" id="1036679"/>
    <lineage>
        <taxon>Archaea</taxon>
        <taxon>Methanobacteriati</taxon>
        <taxon>Methanobacteriota</taxon>
        <taxon>Stenosarchaea group</taxon>
        <taxon>Methanomicrobia</taxon>
        <taxon>Methanosarcinales</taxon>
        <taxon>Methanosarcinaceae</taxon>
        <taxon>Methanosarcina</taxon>
    </lineage>
</organism>
<evidence type="ECO:0000256" key="5">
    <source>
        <dbReference type="ARBA" id="ARBA00022692"/>
    </source>
</evidence>
<keyword evidence="4" id="KW-1003">Cell membrane</keyword>
<dbReference type="InterPro" id="IPR036259">
    <property type="entry name" value="MFS_trans_sf"/>
</dbReference>
<gene>
    <name evidence="10" type="ORF">ASJ81_01315</name>
</gene>
<evidence type="ECO:0000256" key="4">
    <source>
        <dbReference type="ARBA" id="ARBA00022475"/>
    </source>
</evidence>
<protein>
    <submittedName>
        <fullName evidence="10">Multidrug transporter</fullName>
    </submittedName>
</protein>
<comment type="caution">
    <text evidence="10">The sequence shown here is derived from an EMBL/GenBank/DDBJ whole genome shotgun (WGS) entry which is preliminary data.</text>
</comment>
<feature type="transmembrane region" description="Helical" evidence="8">
    <location>
        <begin position="302"/>
        <end position="325"/>
    </location>
</feature>
<dbReference type="InterPro" id="IPR020846">
    <property type="entry name" value="MFS_dom"/>
</dbReference>
<dbReference type="Gene3D" id="1.20.1720.10">
    <property type="entry name" value="Multidrug resistance protein D"/>
    <property type="match status" value="1"/>
</dbReference>
<feature type="transmembrane region" description="Helical" evidence="8">
    <location>
        <begin position="273"/>
        <end position="296"/>
    </location>
</feature>
<evidence type="ECO:0000256" key="1">
    <source>
        <dbReference type="ARBA" id="ARBA00004651"/>
    </source>
</evidence>
<feature type="transmembrane region" description="Helical" evidence="8">
    <location>
        <begin position="172"/>
        <end position="192"/>
    </location>
</feature>
<dbReference type="Gene3D" id="1.20.1250.20">
    <property type="entry name" value="MFS general substrate transporter like domains"/>
    <property type="match status" value="1"/>
</dbReference>
<dbReference type="CDD" id="cd17321">
    <property type="entry name" value="MFS_MMR_MDR_like"/>
    <property type="match status" value="1"/>
</dbReference>
<proteinExistence type="inferred from homology"/>
<dbReference type="PROSITE" id="PS50850">
    <property type="entry name" value="MFS"/>
    <property type="match status" value="1"/>
</dbReference>
<dbReference type="OrthoDB" id="117970at2157"/>
<dbReference type="Proteomes" id="UP000218164">
    <property type="component" value="Unassembled WGS sequence"/>
</dbReference>
<dbReference type="GO" id="GO:0022857">
    <property type="term" value="F:transmembrane transporter activity"/>
    <property type="evidence" value="ECO:0007669"/>
    <property type="project" value="InterPro"/>
</dbReference>
<evidence type="ECO:0000256" key="2">
    <source>
        <dbReference type="ARBA" id="ARBA00008537"/>
    </source>
</evidence>
<dbReference type="PRINTS" id="PR01036">
    <property type="entry name" value="TCRTETB"/>
</dbReference>
<sequence>MESNQANQSRNIRMNSSLILLGLSLATLMTSIDTNIVAVGLPTIAKALNTSFSSVQWIVLSYLLSITTLIVGIGRIGDLFGKKWLYLIGIVIFTTASLVCGLSSSINMLIAARVLQGIGGAILMSLSFAFVGDVTPKEKIPQVMGILTAMLTLGIGLGPSLGGILISLFGWHVIFFINIPIGIITFIIALNFPKSEVTHTEQHFDWLGVLALAVSLTCYDLGITFSESQGLSINVLLLIIFSIISAAVFIIIEKNISSPLINLRIFKDRIISSSLGISVILYAMIMSIGMILPFFLSDAQGLPILEVGLLIAVGPLATTLMSPIAGKAAAKFGNLPVMISGMIGFGIGCLLMTTLTLSSSPIGFAIRIAISNGSFAFFQTPNNASIMASAKPDQRGVISGLLNLARTLGLTTGASLMGAVFAYFTMTTQGISPHIENKQFSASLASPAAITSGIHGTFTIAVIAVVIAIIAGIYYFSPTEKKSYRV</sequence>